<name>A0A1I7SM31_BURXY</name>
<organism evidence="2 4">
    <name type="scientific">Bursaphelenchus xylophilus</name>
    <name type="common">Pinewood nematode worm</name>
    <name type="synonym">Aphelenchoides xylophilus</name>
    <dbReference type="NCBI Taxonomy" id="6326"/>
    <lineage>
        <taxon>Eukaryota</taxon>
        <taxon>Metazoa</taxon>
        <taxon>Ecdysozoa</taxon>
        <taxon>Nematoda</taxon>
        <taxon>Chromadorea</taxon>
        <taxon>Rhabditida</taxon>
        <taxon>Tylenchina</taxon>
        <taxon>Tylenchomorpha</taxon>
        <taxon>Aphelenchoidea</taxon>
        <taxon>Aphelenchoididae</taxon>
        <taxon>Bursaphelenchus</taxon>
    </lineage>
</organism>
<dbReference type="SMR" id="A0A1I7SM31"/>
<dbReference type="OrthoDB" id="4977at2759"/>
<dbReference type="EMBL" id="CAJFCV020000006">
    <property type="protein sequence ID" value="CAG9129979.1"/>
    <property type="molecule type" value="Genomic_DNA"/>
</dbReference>
<accession>A0A1I7SM31</accession>
<evidence type="ECO:0000313" key="1">
    <source>
        <dbReference type="EMBL" id="CAD5234290.1"/>
    </source>
</evidence>
<protein>
    <submittedName>
        <fullName evidence="1">(pine wood nematode) hypothetical protein</fullName>
    </submittedName>
</protein>
<dbReference type="Proteomes" id="UP000659654">
    <property type="component" value="Unassembled WGS sequence"/>
</dbReference>
<reference evidence="1" key="2">
    <citation type="submission" date="2020-09" db="EMBL/GenBank/DDBJ databases">
        <authorList>
            <person name="Kikuchi T."/>
        </authorList>
    </citation>
    <scope>NUCLEOTIDE SEQUENCE</scope>
    <source>
        <strain evidence="1">Ka4C1</strain>
    </source>
</reference>
<keyword evidence="3" id="KW-1185">Reference proteome</keyword>
<dbReference type="EMBL" id="CAJFDI010000006">
    <property type="protein sequence ID" value="CAD5234290.1"/>
    <property type="molecule type" value="Genomic_DNA"/>
</dbReference>
<dbReference type="Proteomes" id="UP000582659">
    <property type="component" value="Unassembled WGS sequence"/>
</dbReference>
<dbReference type="AlphaFoldDB" id="A0A1I7SM31"/>
<evidence type="ECO:0000313" key="4">
    <source>
        <dbReference type="WBParaSite" id="BXY_1411500.1"/>
    </source>
</evidence>
<sequence length="292" mass="33302">MVTTTEKGIDVYEAGPDAPFAAVPDKPNEPSFMVGHDKDKFPAYVLELNPKNDTESIKEKFNRLKSDAFLLHEQIEREALKDETPVQIRPVDELKFLINSLKKTIETPSEASEINSHLIRLNSLKHRIETLEKSLGLGGNVVEDQPLLKVVEQLKTRIQILTPGYLTSAFKRVQELNKQNSANVDAISSLTTNEVVSKDEKPTIVELSALINRWDERCKELVPLVESMKVSQGLYQDAERVVLKWEKLVTLKNNVEQTLAFHKKEQELSEQRNSQRIKRLLERIHSLKESDA</sequence>
<evidence type="ECO:0000313" key="3">
    <source>
        <dbReference type="Proteomes" id="UP000659654"/>
    </source>
</evidence>
<dbReference type="WBParaSite" id="BXY_1411500.1">
    <property type="protein sequence ID" value="BXY_1411500.1"/>
    <property type="gene ID" value="BXY_1411500"/>
</dbReference>
<evidence type="ECO:0000313" key="2">
    <source>
        <dbReference type="Proteomes" id="UP000095284"/>
    </source>
</evidence>
<dbReference type="Proteomes" id="UP000095284">
    <property type="component" value="Unplaced"/>
</dbReference>
<gene>
    <name evidence="1" type="ORF">BXYJ_LOCUS14381</name>
</gene>
<proteinExistence type="predicted"/>
<reference evidence="4" key="1">
    <citation type="submission" date="2016-11" db="UniProtKB">
        <authorList>
            <consortium name="WormBaseParasite"/>
        </authorList>
    </citation>
    <scope>IDENTIFICATION</scope>
</reference>